<gene>
    <name evidence="1" type="ORF">SAMN02745136_04301</name>
</gene>
<dbReference type="EMBL" id="FRAC01000025">
    <property type="protein sequence ID" value="SHL18370.1"/>
    <property type="molecule type" value="Genomic_DNA"/>
</dbReference>
<keyword evidence="2" id="KW-1185">Reference proteome</keyword>
<dbReference type="STRING" id="1121322.SAMN02745136_04301"/>
<dbReference type="Proteomes" id="UP000184386">
    <property type="component" value="Unassembled WGS sequence"/>
</dbReference>
<evidence type="ECO:0000313" key="1">
    <source>
        <dbReference type="EMBL" id="SHL18370.1"/>
    </source>
</evidence>
<accession>A0A1M6YJS9</accession>
<proteinExistence type="predicted"/>
<reference evidence="1 2" key="1">
    <citation type="submission" date="2016-11" db="EMBL/GenBank/DDBJ databases">
        <authorList>
            <person name="Jaros S."/>
            <person name="Januszkiewicz K."/>
            <person name="Wedrychowicz H."/>
        </authorList>
    </citation>
    <scope>NUCLEOTIDE SEQUENCE [LARGE SCALE GENOMIC DNA]</scope>
    <source>
        <strain evidence="1 2">DSM 15929</strain>
    </source>
</reference>
<organism evidence="1 2">
    <name type="scientific">Anaerocolumna jejuensis DSM 15929</name>
    <dbReference type="NCBI Taxonomy" id="1121322"/>
    <lineage>
        <taxon>Bacteria</taxon>
        <taxon>Bacillati</taxon>
        <taxon>Bacillota</taxon>
        <taxon>Clostridia</taxon>
        <taxon>Lachnospirales</taxon>
        <taxon>Lachnospiraceae</taxon>
        <taxon>Anaerocolumna</taxon>
    </lineage>
</organism>
<name>A0A1M6YJS9_9FIRM</name>
<sequence length="67" mass="7844">MTIETARKVRKGLTFYEKICYQCVAPAIAFLEDKIVVAAANPNSNYFRRAQWAIEEQNRFCQMRLLN</sequence>
<dbReference type="AlphaFoldDB" id="A0A1M6YJS9"/>
<protein>
    <submittedName>
        <fullName evidence="1">Uncharacterized protein</fullName>
    </submittedName>
</protein>
<evidence type="ECO:0000313" key="2">
    <source>
        <dbReference type="Proteomes" id="UP000184386"/>
    </source>
</evidence>